<name>A0A084FU52_PSEDA</name>
<keyword evidence="1" id="KW-0732">Signal</keyword>
<dbReference type="PANTHER" id="PTHR35523:SF1">
    <property type="entry name" value="CELL WALL PROTEIN SED1"/>
    <property type="match status" value="1"/>
</dbReference>
<evidence type="ECO:0008006" key="4">
    <source>
        <dbReference type="Google" id="ProtNLM"/>
    </source>
</evidence>
<organism evidence="2 3">
    <name type="scientific">Pseudallescheria apiosperma</name>
    <name type="common">Scedosporium apiospermum</name>
    <dbReference type="NCBI Taxonomy" id="563466"/>
    <lineage>
        <taxon>Eukaryota</taxon>
        <taxon>Fungi</taxon>
        <taxon>Dikarya</taxon>
        <taxon>Ascomycota</taxon>
        <taxon>Pezizomycotina</taxon>
        <taxon>Sordariomycetes</taxon>
        <taxon>Hypocreomycetidae</taxon>
        <taxon>Microascales</taxon>
        <taxon>Microascaceae</taxon>
        <taxon>Scedosporium</taxon>
    </lineage>
</organism>
<proteinExistence type="predicted"/>
<keyword evidence="3" id="KW-1185">Reference proteome</keyword>
<evidence type="ECO:0000313" key="2">
    <source>
        <dbReference type="EMBL" id="KEZ38614.1"/>
    </source>
</evidence>
<evidence type="ECO:0000256" key="1">
    <source>
        <dbReference type="SAM" id="SignalP"/>
    </source>
</evidence>
<dbReference type="AlphaFoldDB" id="A0A084FU52"/>
<dbReference type="InterPro" id="IPR038843">
    <property type="entry name" value="Sed1/Spi1"/>
</dbReference>
<dbReference type="GO" id="GO:0005199">
    <property type="term" value="F:structural constituent of cell wall"/>
    <property type="evidence" value="ECO:0007669"/>
    <property type="project" value="InterPro"/>
</dbReference>
<comment type="caution">
    <text evidence="2">The sequence shown here is derived from an EMBL/GenBank/DDBJ whole genome shotgun (WGS) entry which is preliminary data.</text>
</comment>
<accession>A0A084FU52</accession>
<dbReference type="GO" id="GO:0031505">
    <property type="term" value="P:fungal-type cell wall organization"/>
    <property type="evidence" value="ECO:0007669"/>
    <property type="project" value="InterPro"/>
</dbReference>
<dbReference type="OMA" id="CTITRPV"/>
<protein>
    <recommendedName>
        <fullName evidence="4">Clock-controlled protein 6</fullName>
    </recommendedName>
</protein>
<dbReference type="Proteomes" id="UP000028545">
    <property type="component" value="Unassembled WGS sequence"/>
</dbReference>
<dbReference type="KEGG" id="sapo:SAPIO_CDS10611"/>
<dbReference type="PANTHER" id="PTHR35523">
    <property type="entry name" value="CELL WALL PROTEIN SED1"/>
    <property type="match status" value="1"/>
</dbReference>
<dbReference type="GeneID" id="27719825"/>
<gene>
    <name evidence="2" type="ORF">SAPIO_CDS10611</name>
</gene>
<dbReference type="HOGENOM" id="CLU_092869_4_0_1"/>
<reference evidence="2 3" key="1">
    <citation type="journal article" date="2014" name="Genome Announc.">
        <title>Draft genome sequence of the pathogenic fungus Scedosporium apiospermum.</title>
        <authorList>
            <person name="Vandeputte P."/>
            <person name="Ghamrawi S."/>
            <person name="Rechenmann M."/>
            <person name="Iltis A."/>
            <person name="Giraud S."/>
            <person name="Fleury M."/>
            <person name="Thornton C."/>
            <person name="Delhaes L."/>
            <person name="Meyer W."/>
            <person name="Papon N."/>
            <person name="Bouchara J.P."/>
        </authorList>
    </citation>
    <scope>NUCLEOTIDE SEQUENCE [LARGE SCALE GENOMIC DNA]</scope>
    <source>
        <strain evidence="2 3">IHEM 14462</strain>
    </source>
</reference>
<dbReference type="VEuPathDB" id="FungiDB:SAPIO_CDS10611"/>
<evidence type="ECO:0000313" key="3">
    <source>
        <dbReference type="Proteomes" id="UP000028545"/>
    </source>
</evidence>
<feature type="chain" id="PRO_5001774973" description="Clock-controlled protein 6" evidence="1">
    <location>
        <begin position="21"/>
        <end position="136"/>
    </location>
</feature>
<feature type="signal peptide" evidence="1">
    <location>
        <begin position="1"/>
        <end position="20"/>
    </location>
</feature>
<sequence length="136" mass="13479">MKYAAVLALAGLAAAGAVPAQNGTVYTTEVVTAYTTYCPEPTTITDGDNTITITEPTTVTITHCPGGCTIKKPIHSTPAVVCGEECAPKPTANGTIPTYHPTGSIPAPTQPAVPAGAAKVAGAGLAAFLGVVAFAL</sequence>
<dbReference type="EMBL" id="JOWA01000176">
    <property type="protein sequence ID" value="KEZ38614.1"/>
    <property type="molecule type" value="Genomic_DNA"/>
</dbReference>
<dbReference type="GO" id="GO:0009277">
    <property type="term" value="C:fungal-type cell wall"/>
    <property type="evidence" value="ECO:0007669"/>
    <property type="project" value="TreeGrafter"/>
</dbReference>
<dbReference type="RefSeq" id="XP_016638413.1">
    <property type="nucleotide sequence ID" value="XM_016784174.1"/>
</dbReference>